<dbReference type="NCBIfam" id="NF006134">
    <property type="entry name" value="PRK08279.1"/>
    <property type="match status" value="1"/>
</dbReference>
<evidence type="ECO:0000259" key="5">
    <source>
        <dbReference type="Pfam" id="PF00501"/>
    </source>
</evidence>
<evidence type="ECO:0008006" key="8">
    <source>
        <dbReference type="Google" id="ProtNLM"/>
    </source>
</evidence>
<evidence type="ECO:0000256" key="1">
    <source>
        <dbReference type="ARBA" id="ARBA00006432"/>
    </source>
</evidence>
<dbReference type="GO" id="GO:0044539">
    <property type="term" value="P:long-chain fatty acid import into cell"/>
    <property type="evidence" value="ECO:0007669"/>
    <property type="project" value="TreeGrafter"/>
</dbReference>
<feature type="domain" description="AMP-binding enzyme C-terminal" evidence="6">
    <location>
        <begin position="484"/>
        <end position="561"/>
    </location>
</feature>
<evidence type="ECO:0000256" key="4">
    <source>
        <dbReference type="ARBA" id="ARBA00022840"/>
    </source>
</evidence>
<dbReference type="InterPro" id="IPR000873">
    <property type="entry name" value="AMP-dep_synth/lig_dom"/>
</dbReference>
<dbReference type="EMBL" id="LAZR01003388">
    <property type="protein sequence ID" value="KKN18872.1"/>
    <property type="molecule type" value="Genomic_DNA"/>
</dbReference>
<comment type="similarity">
    <text evidence="1">Belongs to the ATP-dependent AMP-binding enzyme family.</text>
</comment>
<feature type="domain" description="AMP-dependent synthetase/ligase" evidence="5">
    <location>
        <begin position="52"/>
        <end position="374"/>
    </location>
</feature>
<dbReference type="PANTHER" id="PTHR43107:SF15">
    <property type="entry name" value="FATTY ACID TRANSPORT PROTEIN 3, ISOFORM A"/>
    <property type="match status" value="1"/>
</dbReference>
<dbReference type="Gene3D" id="3.30.300.30">
    <property type="match status" value="1"/>
</dbReference>
<dbReference type="InterPro" id="IPR042099">
    <property type="entry name" value="ANL_N_sf"/>
</dbReference>
<keyword evidence="3" id="KW-0547">Nucleotide-binding</keyword>
<dbReference type="AlphaFoldDB" id="A0A0F9P3A7"/>
<dbReference type="GO" id="GO:0005886">
    <property type="term" value="C:plasma membrane"/>
    <property type="evidence" value="ECO:0007669"/>
    <property type="project" value="TreeGrafter"/>
</dbReference>
<reference evidence="7" key="1">
    <citation type="journal article" date="2015" name="Nature">
        <title>Complex archaea that bridge the gap between prokaryotes and eukaryotes.</title>
        <authorList>
            <person name="Spang A."/>
            <person name="Saw J.H."/>
            <person name="Jorgensen S.L."/>
            <person name="Zaremba-Niedzwiedzka K."/>
            <person name="Martijn J."/>
            <person name="Lind A.E."/>
            <person name="van Eijk R."/>
            <person name="Schleper C."/>
            <person name="Guy L."/>
            <person name="Ettema T.J."/>
        </authorList>
    </citation>
    <scope>NUCLEOTIDE SEQUENCE</scope>
</reference>
<gene>
    <name evidence="7" type="ORF">LCGC14_0951520</name>
</gene>
<name>A0A0F9P3A7_9ZZZZ</name>
<dbReference type="Pfam" id="PF13193">
    <property type="entry name" value="AMP-binding_C"/>
    <property type="match status" value="1"/>
</dbReference>
<dbReference type="Gene3D" id="3.40.50.12780">
    <property type="entry name" value="N-terminal domain of ligase-like"/>
    <property type="match status" value="1"/>
</dbReference>
<dbReference type="SUPFAM" id="SSF56801">
    <property type="entry name" value="Acetyl-CoA synthetase-like"/>
    <property type="match status" value="1"/>
</dbReference>
<dbReference type="GO" id="GO:0005324">
    <property type="term" value="F:long-chain fatty acid transmembrane transporter activity"/>
    <property type="evidence" value="ECO:0007669"/>
    <property type="project" value="TreeGrafter"/>
</dbReference>
<organism evidence="7">
    <name type="scientific">marine sediment metagenome</name>
    <dbReference type="NCBI Taxonomy" id="412755"/>
    <lineage>
        <taxon>unclassified sequences</taxon>
        <taxon>metagenomes</taxon>
        <taxon>ecological metagenomes</taxon>
    </lineage>
</organism>
<protein>
    <recommendedName>
        <fullName evidence="8">AMP-dependent synthetase/ligase domain-containing protein</fullName>
    </recommendedName>
</protein>
<dbReference type="PANTHER" id="PTHR43107">
    <property type="entry name" value="LONG-CHAIN FATTY ACID TRANSPORT PROTEIN"/>
    <property type="match status" value="1"/>
</dbReference>
<keyword evidence="2" id="KW-0436">Ligase</keyword>
<dbReference type="InterPro" id="IPR025110">
    <property type="entry name" value="AMP-bd_C"/>
</dbReference>
<proteinExistence type="inferred from homology"/>
<evidence type="ECO:0000259" key="6">
    <source>
        <dbReference type="Pfam" id="PF13193"/>
    </source>
</evidence>
<comment type="caution">
    <text evidence="7">The sequence shown here is derived from an EMBL/GenBank/DDBJ whole genome shotgun (WGS) entry which is preliminary data.</text>
</comment>
<dbReference type="InterPro" id="IPR020845">
    <property type="entry name" value="AMP-binding_CS"/>
</dbReference>
<dbReference type="GO" id="GO:0005524">
    <property type="term" value="F:ATP binding"/>
    <property type="evidence" value="ECO:0007669"/>
    <property type="project" value="UniProtKB-KW"/>
</dbReference>
<dbReference type="PROSITE" id="PS00455">
    <property type="entry name" value="AMP_BINDING"/>
    <property type="match status" value="1"/>
</dbReference>
<evidence type="ECO:0000256" key="3">
    <source>
        <dbReference type="ARBA" id="ARBA00022741"/>
    </source>
</evidence>
<dbReference type="Pfam" id="PF00501">
    <property type="entry name" value="AMP-binding"/>
    <property type="match status" value="1"/>
</dbReference>
<dbReference type="GO" id="GO:0004467">
    <property type="term" value="F:long-chain fatty acid-CoA ligase activity"/>
    <property type="evidence" value="ECO:0007669"/>
    <property type="project" value="TreeGrafter"/>
</dbReference>
<evidence type="ECO:0000313" key="7">
    <source>
        <dbReference type="EMBL" id="KKN18872.1"/>
    </source>
</evidence>
<accession>A0A0F9P3A7</accession>
<dbReference type="InterPro" id="IPR045851">
    <property type="entry name" value="AMP-bd_C_sf"/>
</dbReference>
<sequence>MSKTSKPNDPNLIDVKEFGKKFAEWAKKHGAYLQKFGEISAKNEISWGSLVEENAQKYPNKTAIKFEEITLTYKEFNEKVNQYTNYFISLGLKKGDISKVLIKNRIEFLLVYTANAKIGVISSLINTDLKKKTLEHCLNLTPGKIIVIGEECFDAFRNVQTNLNLVDAQNLCYIPDYNKQTVPEGFINLPQVVKNVSTDDPSTTVNVKTPDVIAYLFTSGTTGLPKAARLTHTRVALAGMLLADIIGNFTSEDTMYISLPFFHGTAIMTGWSSILAAGGALALSRKFSASRFWDDIRKFKATAFNYVGEICRYLMNLPPSPEDSNNSVRVVIGNGLRPEIWKDFKKRFDIPIIGEFYGSSEGNVVFANILNFDCTLGYSSSPYAIVKYDVDEEQPLRDDKGFMNKVRPGEIGLLIGKSEGTSTFAGYTEEKATEAKLLRNVFQEGDAYFNTGDLVRDQGSMHAQFIDRLGDTYRWKGHNVSTTEVEQVLNLFEEVSLSSVYGVKIANTDGRAGMAAVVPDPNIKGLNFKELAKIFEEHLAPYAIPIFLRLKSSLSTTHSFKFKKVTLKKEGFNPEEIEDPIYIKVPYKPDYIPLSKKIYERVLNHDFKL</sequence>
<evidence type="ECO:0000256" key="2">
    <source>
        <dbReference type="ARBA" id="ARBA00022598"/>
    </source>
</evidence>
<keyword evidence="4" id="KW-0067">ATP-binding</keyword>